<feature type="repeat" description="TPR" evidence="1">
    <location>
        <begin position="42"/>
        <end position="75"/>
    </location>
</feature>
<dbReference type="Proteomes" id="UP001138961">
    <property type="component" value="Unassembled WGS sequence"/>
</dbReference>
<evidence type="ECO:0000313" key="2">
    <source>
        <dbReference type="EMBL" id="MCB5199353.1"/>
    </source>
</evidence>
<proteinExistence type="predicted"/>
<dbReference type="SUPFAM" id="SSF53756">
    <property type="entry name" value="UDP-Glycosyltransferase/glycogen phosphorylase"/>
    <property type="match status" value="1"/>
</dbReference>
<protein>
    <submittedName>
        <fullName evidence="2">Tetratricopeptide repeat-containing glycosyltransferase family protein</fullName>
    </submittedName>
</protein>
<dbReference type="PROSITE" id="PS50005">
    <property type="entry name" value="TPR"/>
    <property type="match status" value="1"/>
</dbReference>
<evidence type="ECO:0000256" key="1">
    <source>
        <dbReference type="PROSITE-ProRule" id="PRU00339"/>
    </source>
</evidence>
<dbReference type="PANTHER" id="PTHR44809:SF1">
    <property type="entry name" value="PROTEIN O-MANNOSYL-TRANSFERASE TMTC1"/>
    <property type="match status" value="1"/>
</dbReference>
<reference evidence="2" key="1">
    <citation type="submission" date="2021-10" db="EMBL/GenBank/DDBJ databases">
        <title>Loktanella gaetbuli sp. nov., isolated from a tidal flat.</title>
        <authorList>
            <person name="Park S."/>
            <person name="Yoon J.-H."/>
        </authorList>
    </citation>
    <scope>NUCLEOTIDE SEQUENCE</scope>
    <source>
        <strain evidence="2">TSTF-M6</strain>
    </source>
</reference>
<evidence type="ECO:0000313" key="3">
    <source>
        <dbReference type="Proteomes" id="UP001138961"/>
    </source>
</evidence>
<dbReference type="PANTHER" id="PTHR44809">
    <property type="match status" value="1"/>
</dbReference>
<dbReference type="SUPFAM" id="SSF48452">
    <property type="entry name" value="TPR-like"/>
    <property type="match status" value="1"/>
</dbReference>
<dbReference type="RefSeq" id="WP_226748109.1">
    <property type="nucleotide sequence ID" value="NZ_JAJATZ010000003.1"/>
</dbReference>
<dbReference type="InterPro" id="IPR052943">
    <property type="entry name" value="TMTC_O-mannosyl-trnsfr"/>
</dbReference>
<keyword evidence="1" id="KW-0802">TPR repeat</keyword>
<dbReference type="EMBL" id="JAJATZ010000003">
    <property type="protein sequence ID" value="MCB5199353.1"/>
    <property type="molecule type" value="Genomic_DNA"/>
</dbReference>
<dbReference type="Pfam" id="PF13429">
    <property type="entry name" value="TPR_15"/>
    <property type="match status" value="1"/>
</dbReference>
<dbReference type="Gene3D" id="3.40.50.2000">
    <property type="entry name" value="Glycogen Phosphorylase B"/>
    <property type="match status" value="1"/>
</dbReference>
<dbReference type="InterPro" id="IPR011990">
    <property type="entry name" value="TPR-like_helical_dom_sf"/>
</dbReference>
<dbReference type="Gene3D" id="1.25.40.10">
    <property type="entry name" value="Tetratricopeptide repeat domain"/>
    <property type="match status" value="1"/>
</dbReference>
<dbReference type="InterPro" id="IPR019734">
    <property type="entry name" value="TPR_rpt"/>
</dbReference>
<accession>A0ABS8BUE9</accession>
<comment type="caution">
    <text evidence="2">The sequence shown here is derived from an EMBL/GenBank/DDBJ whole genome shotgun (WGS) entry which is preliminary data.</text>
</comment>
<keyword evidence="3" id="KW-1185">Reference proteome</keyword>
<gene>
    <name evidence="2" type="ORF">LGQ03_08870</name>
</gene>
<sequence length="453" mass="49873">MTDTAKSLSELRASAAQAHTDGDTETALRAYAAYLAQVPGDARMWSNLGALHRRAHRTQIALIAHRRALTLAPNDVSVMNNAANALSDVGQYDESLALRHRLLDHTPDDLNHLAMVGRCLRGKGDYAAAIRWLDAARARFPDDAELQMQLAFAQLGAGDYAQAFRNYRARWRAGELKPRNLPFPEWTGQPLDGKTIVILPEQGFGDAILFARFAAVLRGRGARVVMQVKKPLRRLFAGIDGVDAIVPDLTADMQADYWINIMDLALLHFEQDGSVPPPCCLTMPDDSSARARALLKPHAGKMRIGVVWTGSVTYKGNAFRSFSHRDYLGLAAVPGVQLFSLYKGPELAPYHADGTDGVIIDTGSSERDFADTAAMMRQLDLVITSDTATAHLAGSLGVPVWVVLHWDAFWVYRHAGTSTAWYPSMRLFRQHEPLDWDGVMADVTSAVRAQMEI</sequence>
<dbReference type="SMART" id="SM00028">
    <property type="entry name" value="TPR"/>
    <property type="match status" value="4"/>
</dbReference>
<name>A0ABS8BUE9_9RHOB</name>
<organism evidence="2 3">
    <name type="scientific">Loktanella gaetbuli</name>
    <dbReference type="NCBI Taxonomy" id="2881335"/>
    <lineage>
        <taxon>Bacteria</taxon>
        <taxon>Pseudomonadati</taxon>
        <taxon>Pseudomonadota</taxon>
        <taxon>Alphaproteobacteria</taxon>
        <taxon>Rhodobacterales</taxon>
        <taxon>Roseobacteraceae</taxon>
        <taxon>Loktanella</taxon>
    </lineage>
</organism>